<dbReference type="Proteomes" id="UP000030121">
    <property type="component" value="Unassembled WGS sequence"/>
</dbReference>
<proteinExistence type="predicted"/>
<dbReference type="AlphaFoldDB" id="A0A0A2MNW7"/>
<dbReference type="OrthoDB" id="9922371at2"/>
<evidence type="ECO:0000313" key="1">
    <source>
        <dbReference type="EMBL" id="KGO89985.1"/>
    </source>
</evidence>
<gene>
    <name evidence="1" type="ORF">Q764_05085</name>
</gene>
<reference evidence="1 2" key="1">
    <citation type="submission" date="2013-09" db="EMBL/GenBank/DDBJ databases">
        <authorList>
            <person name="Zeng Z."/>
            <person name="Chen C."/>
        </authorList>
    </citation>
    <scope>NUCLEOTIDE SEQUENCE [LARGE SCALE GENOMIC DNA]</scope>
    <source>
        <strain evidence="1 2">GH29-5</strain>
    </source>
</reference>
<dbReference type="EMBL" id="JRLW01000004">
    <property type="protein sequence ID" value="KGO89985.1"/>
    <property type="molecule type" value="Genomic_DNA"/>
</dbReference>
<comment type="caution">
    <text evidence="1">The sequence shown here is derived from an EMBL/GenBank/DDBJ whole genome shotgun (WGS) entry which is preliminary data.</text>
</comment>
<dbReference type="STRING" id="1121899.GCA_000430025_01361"/>
<protein>
    <submittedName>
        <fullName evidence="1">Uncharacterized protein</fullName>
    </submittedName>
</protein>
<dbReference type="RefSeq" id="WP_026981589.1">
    <property type="nucleotide sequence ID" value="NZ_JRLW01000004.1"/>
</dbReference>
<evidence type="ECO:0000313" key="2">
    <source>
        <dbReference type="Proteomes" id="UP000030121"/>
    </source>
</evidence>
<name>A0A0A2MNW7_9FLAO</name>
<keyword evidence="2" id="KW-1185">Reference proteome</keyword>
<accession>A0A0A2MNW7</accession>
<organism evidence="1 2">
    <name type="scientific">Flavobacterium suncheonense GH29-5 = DSM 17707</name>
    <dbReference type="NCBI Taxonomy" id="1121899"/>
    <lineage>
        <taxon>Bacteria</taxon>
        <taxon>Pseudomonadati</taxon>
        <taxon>Bacteroidota</taxon>
        <taxon>Flavobacteriia</taxon>
        <taxon>Flavobacteriales</taxon>
        <taxon>Flavobacteriaceae</taxon>
        <taxon>Flavobacterium</taxon>
    </lineage>
</organism>
<sequence length="133" mass="15596">MHPFLEIKKTVLSLQLEIIGLEAQKEPLLKAQKFDQATPFNTAIRQKKAAIEEAVEQLKTILRSGDLNDSEEKSLFMFLLQFEETYYDIFQKIKKEEYAKLLEEYAKLKDTALQNFEFSEAERIREMMRGVGK</sequence>